<name>A0A832I247_UNCEI</name>
<accession>A0A832I247</accession>
<evidence type="ECO:0000256" key="4">
    <source>
        <dbReference type="ARBA" id="ARBA00005204"/>
    </source>
</evidence>
<dbReference type="GO" id="GO:0005524">
    <property type="term" value="F:ATP binding"/>
    <property type="evidence" value="ECO:0007669"/>
    <property type="project" value="UniProtKB-KW"/>
</dbReference>
<comment type="catalytic activity">
    <reaction evidence="1">
        <text>1-(5-phospho-beta-D-ribosyl)-5'-AMP + H2O = 1-(5-phospho-beta-D-ribosyl)-5-[(5-phospho-beta-D-ribosylamino)methylideneamino]imidazole-4-carboxamide</text>
        <dbReference type="Rhea" id="RHEA:20049"/>
        <dbReference type="ChEBI" id="CHEBI:15377"/>
        <dbReference type="ChEBI" id="CHEBI:58435"/>
        <dbReference type="ChEBI" id="CHEBI:59457"/>
        <dbReference type="EC" id="3.5.4.19"/>
    </reaction>
</comment>
<keyword evidence="12 18" id="KW-0378">Hydrolase</keyword>
<comment type="pathway">
    <text evidence="4">Amino-acid biosynthesis; L-histidine biosynthesis; L-histidine from 5-phospho-alpha-D-ribose 1-diphosphate: step 2/9.</text>
</comment>
<proteinExistence type="inferred from homology"/>
<dbReference type="FunFam" id="3.10.20.810:FF:000001">
    <property type="entry name" value="Histidine biosynthesis bifunctional protein HisIE"/>
    <property type="match status" value="1"/>
</dbReference>
<dbReference type="NCBIfam" id="TIGR03188">
    <property type="entry name" value="histidine_hisI"/>
    <property type="match status" value="1"/>
</dbReference>
<dbReference type="SUPFAM" id="SSF101386">
    <property type="entry name" value="all-alpha NTP pyrophosphatases"/>
    <property type="match status" value="1"/>
</dbReference>
<evidence type="ECO:0000256" key="16">
    <source>
        <dbReference type="SAM" id="MobiDB-lite"/>
    </source>
</evidence>
<evidence type="ECO:0000256" key="15">
    <source>
        <dbReference type="ARBA" id="ARBA00023268"/>
    </source>
</evidence>
<evidence type="ECO:0000256" key="11">
    <source>
        <dbReference type="ARBA" id="ARBA00022741"/>
    </source>
</evidence>
<evidence type="ECO:0000256" key="6">
    <source>
        <dbReference type="ARBA" id="ARBA00008299"/>
    </source>
</evidence>
<comment type="catalytic activity">
    <reaction evidence="2">
        <text>1-(5-phospho-beta-D-ribosyl)-ATP + H2O = 1-(5-phospho-beta-D-ribosyl)-5'-AMP + diphosphate + H(+)</text>
        <dbReference type="Rhea" id="RHEA:22828"/>
        <dbReference type="ChEBI" id="CHEBI:15377"/>
        <dbReference type="ChEBI" id="CHEBI:15378"/>
        <dbReference type="ChEBI" id="CHEBI:33019"/>
        <dbReference type="ChEBI" id="CHEBI:59457"/>
        <dbReference type="ChEBI" id="CHEBI:73183"/>
        <dbReference type="EC" id="3.6.1.31"/>
    </reaction>
</comment>
<reference evidence="18" key="1">
    <citation type="journal article" date="2020" name="mSystems">
        <title>Genome- and Community-Level Interaction Insights into Carbon Utilization and Element Cycling Functions of Hydrothermarchaeota in Hydrothermal Sediment.</title>
        <authorList>
            <person name="Zhou Z."/>
            <person name="Liu Y."/>
            <person name="Xu W."/>
            <person name="Pan J."/>
            <person name="Luo Z.H."/>
            <person name="Li M."/>
        </authorList>
    </citation>
    <scope>NUCLEOTIDE SEQUENCE [LARGE SCALE GENOMIC DNA]</scope>
    <source>
        <strain evidence="18">SpSt-381</strain>
    </source>
</reference>
<dbReference type="EC" id="3.5.4.19" evidence="8"/>
<keyword evidence="14" id="KW-0368">Histidine biosynthesis</keyword>
<evidence type="ECO:0000256" key="14">
    <source>
        <dbReference type="ARBA" id="ARBA00023102"/>
    </source>
</evidence>
<dbReference type="SUPFAM" id="SSF141734">
    <property type="entry name" value="HisI-like"/>
    <property type="match status" value="1"/>
</dbReference>
<dbReference type="GO" id="GO:0000105">
    <property type="term" value="P:L-histidine biosynthetic process"/>
    <property type="evidence" value="ECO:0007669"/>
    <property type="project" value="UniProtKB-UniPathway"/>
</dbReference>
<dbReference type="CDD" id="cd11534">
    <property type="entry name" value="NTP-PPase_HisIE_like"/>
    <property type="match status" value="1"/>
</dbReference>
<dbReference type="InterPro" id="IPR021130">
    <property type="entry name" value="PRib-ATP_PPHydrolase-like"/>
</dbReference>
<dbReference type="Gene3D" id="1.10.287.1080">
    <property type="entry name" value="MazG-like"/>
    <property type="match status" value="1"/>
</dbReference>
<evidence type="ECO:0000256" key="3">
    <source>
        <dbReference type="ARBA" id="ARBA00005169"/>
    </source>
</evidence>
<keyword evidence="15" id="KW-0511">Multifunctional enzyme</keyword>
<evidence type="ECO:0000256" key="5">
    <source>
        <dbReference type="ARBA" id="ARBA00007731"/>
    </source>
</evidence>
<keyword evidence="11" id="KW-0547">Nucleotide-binding</keyword>
<comment type="pathway">
    <text evidence="3">Amino-acid biosynthesis; L-histidine biosynthesis; L-histidine from 5-phospho-alpha-D-ribose 1-diphosphate: step 3/9.</text>
</comment>
<dbReference type="UniPathway" id="UPA00031">
    <property type="reaction ID" value="UER00007"/>
</dbReference>
<comment type="similarity">
    <text evidence="5">In the C-terminal section; belongs to the PRA-PH family.</text>
</comment>
<evidence type="ECO:0000256" key="10">
    <source>
        <dbReference type="ARBA" id="ARBA00022605"/>
    </source>
</evidence>
<evidence type="ECO:0000256" key="1">
    <source>
        <dbReference type="ARBA" id="ARBA00000024"/>
    </source>
</evidence>
<dbReference type="InterPro" id="IPR002496">
    <property type="entry name" value="PRib_AMP_CycHydrolase_dom"/>
</dbReference>
<dbReference type="InterPro" id="IPR008179">
    <property type="entry name" value="HisE"/>
</dbReference>
<evidence type="ECO:0000256" key="9">
    <source>
        <dbReference type="ARBA" id="ARBA00017720"/>
    </source>
</evidence>
<dbReference type="PANTHER" id="PTHR42945">
    <property type="entry name" value="HISTIDINE BIOSYNTHESIS BIFUNCTIONAL PROTEIN"/>
    <property type="match status" value="1"/>
</dbReference>
<dbReference type="PANTHER" id="PTHR42945:SF1">
    <property type="entry name" value="HISTIDINE BIOSYNTHESIS BIFUNCTIONAL PROTEIN HIS7"/>
    <property type="match status" value="1"/>
</dbReference>
<dbReference type="Pfam" id="PF01502">
    <property type="entry name" value="PRA-CH"/>
    <property type="match status" value="1"/>
</dbReference>
<sequence length="224" mass="23050">MKPAGDAGDARPETGLPARVDEAPDPGALDFAKGGGLVTVVAQHAVTGAVLMVAHADREALERTLATGLMHYRSRARGPWRKGETSGNVQRVVSLHADCDGDALLARVLPAGPACHSGAESCFGDAALGADSLGALDRVIASRAATPPAAGAPPGHTRRLLADRNLRLKKLGEECAELIAALADGNRARAAEEAADLVYHAMVALRAAGVDLDAVRRVLAARAR</sequence>
<dbReference type="GO" id="GO:0004636">
    <property type="term" value="F:phosphoribosyl-ATP diphosphatase activity"/>
    <property type="evidence" value="ECO:0007669"/>
    <property type="project" value="UniProtKB-EC"/>
</dbReference>
<organism evidence="18">
    <name type="scientific">Eiseniibacteriota bacterium</name>
    <dbReference type="NCBI Taxonomy" id="2212470"/>
    <lineage>
        <taxon>Bacteria</taxon>
        <taxon>Candidatus Eiseniibacteriota</taxon>
    </lineage>
</organism>
<comment type="caution">
    <text evidence="18">The sequence shown here is derived from an EMBL/GenBank/DDBJ whole genome shotgun (WGS) entry which is preliminary data.</text>
</comment>
<keyword evidence="10" id="KW-0028">Amino-acid biosynthesis</keyword>
<dbReference type="EMBL" id="DSQF01000018">
    <property type="protein sequence ID" value="HGZ43592.1"/>
    <property type="molecule type" value="Genomic_DNA"/>
</dbReference>
<evidence type="ECO:0000259" key="17">
    <source>
        <dbReference type="Pfam" id="PF01502"/>
    </source>
</evidence>
<evidence type="ECO:0000313" key="18">
    <source>
        <dbReference type="EMBL" id="HGZ43592.1"/>
    </source>
</evidence>
<evidence type="ECO:0000256" key="8">
    <source>
        <dbReference type="ARBA" id="ARBA00012721"/>
    </source>
</evidence>
<gene>
    <name evidence="18" type="primary">hisE</name>
    <name evidence="18" type="ORF">ENR23_09235</name>
</gene>
<evidence type="ECO:0000256" key="12">
    <source>
        <dbReference type="ARBA" id="ARBA00022801"/>
    </source>
</evidence>
<dbReference type="Pfam" id="PF01503">
    <property type="entry name" value="PRA-PH"/>
    <property type="match status" value="1"/>
</dbReference>
<comment type="similarity">
    <text evidence="6">In the N-terminal section; belongs to the PRA-CH family.</text>
</comment>
<dbReference type="InterPro" id="IPR038019">
    <property type="entry name" value="PRib_AMP_CycHydrolase_sf"/>
</dbReference>
<feature type="region of interest" description="Disordered" evidence="16">
    <location>
        <begin position="1"/>
        <end position="23"/>
    </location>
</feature>
<dbReference type="AlphaFoldDB" id="A0A832I247"/>
<protein>
    <recommendedName>
        <fullName evidence="9">Histidine biosynthesis bifunctional protein HisIE</fullName>
        <ecNumber evidence="8">3.5.4.19</ecNumber>
        <ecNumber evidence="7">3.6.1.31</ecNumber>
    </recommendedName>
</protein>
<dbReference type="GO" id="GO:0004635">
    <property type="term" value="F:phosphoribosyl-AMP cyclohydrolase activity"/>
    <property type="evidence" value="ECO:0007669"/>
    <property type="project" value="UniProtKB-EC"/>
</dbReference>
<keyword evidence="13" id="KW-0067">ATP-binding</keyword>
<evidence type="ECO:0000256" key="7">
    <source>
        <dbReference type="ARBA" id="ARBA00012414"/>
    </source>
</evidence>
<evidence type="ECO:0000256" key="2">
    <source>
        <dbReference type="ARBA" id="ARBA00001460"/>
    </source>
</evidence>
<evidence type="ECO:0000256" key="13">
    <source>
        <dbReference type="ARBA" id="ARBA00022840"/>
    </source>
</evidence>
<feature type="domain" description="Phosphoribosyl-AMP cyclohydrolase" evidence="17">
    <location>
        <begin position="52"/>
        <end position="123"/>
    </location>
</feature>
<dbReference type="EC" id="3.6.1.31" evidence="7"/>
<dbReference type="Gene3D" id="3.10.20.810">
    <property type="entry name" value="Phosphoribosyl-AMP cyclohydrolase"/>
    <property type="match status" value="1"/>
</dbReference>